<reference evidence="2 3" key="1">
    <citation type="submission" date="2024-06" db="EMBL/GenBank/DDBJ databases">
        <title>Complete genome of Phlyctema vagabunda strain 19-DSS-EL-015.</title>
        <authorList>
            <person name="Fiorenzani C."/>
        </authorList>
    </citation>
    <scope>NUCLEOTIDE SEQUENCE [LARGE SCALE GENOMIC DNA]</scope>
    <source>
        <strain evidence="2 3">19-DSS-EL-015</strain>
    </source>
</reference>
<dbReference type="InterPro" id="IPR003673">
    <property type="entry name" value="CoA-Trfase_fam_III"/>
</dbReference>
<dbReference type="InterPro" id="IPR052985">
    <property type="entry name" value="CoA-trans_III_biosynth/detox"/>
</dbReference>
<dbReference type="PANTHER" id="PTHR48229:SF2">
    <property type="entry name" value="CAIB_BAIF FAMILY PROTEIN"/>
    <property type="match status" value="1"/>
</dbReference>
<dbReference type="EMBL" id="JBFCZG010000011">
    <property type="protein sequence ID" value="KAL3417210.1"/>
    <property type="molecule type" value="Genomic_DNA"/>
</dbReference>
<evidence type="ECO:0000313" key="2">
    <source>
        <dbReference type="EMBL" id="KAL3417210.1"/>
    </source>
</evidence>
<keyword evidence="3" id="KW-1185">Reference proteome</keyword>
<proteinExistence type="inferred from homology"/>
<sequence length="570" mass="64183">MGDDSYSVPVEARKVLDEGILRNPLVAKYLPSDVSKYAQRIRYTGRDEPSIPINWRFAESIAALKGLEATALNILLKKKYDIEPEEVIIDTDHASLFIMSTLIWVLDPQGEKLTISSAENPSESQKLARYLPSVDLHRHQATFHRASTTNIYKTKDERFFHLHGSMNPDPSLDCIGLPHEMDAASVEDSWIPFQEKISQLDSQTLQNLASKKYKQAGTICYTKEEYASSAHGKANSHVGLFEIHNDPSSKQPPSWWPSTPLTSARRPLAGLKVLDITRVIAAPSITRGLAEMGASVMRVTSPNLVDYSTLHCDLNWGKWNCHLDFTKEEDREALRKLILEADVVVEGYRPGVLDKYGLGRENVLKLCKDRSRGVIFARENCYGWNGEWSDRSGWQQISDACCGVSMEFGRAMGHDEPVTPVFPNSDYCTGVAGTSAILLALLQRAEFGGSYSIDIALNYYSSWLINSCGVYPDKVWQALWSKDDRFVFRHFHNMLFTLPKVLGMLARNGLFKDEFFELRKARHLGVDIRCVKPILTYKNKEVELGYQVGTRGNGVDRALWPKDLGVEVVV</sequence>
<organism evidence="2 3">
    <name type="scientific">Phlyctema vagabunda</name>
    <dbReference type="NCBI Taxonomy" id="108571"/>
    <lineage>
        <taxon>Eukaryota</taxon>
        <taxon>Fungi</taxon>
        <taxon>Dikarya</taxon>
        <taxon>Ascomycota</taxon>
        <taxon>Pezizomycotina</taxon>
        <taxon>Leotiomycetes</taxon>
        <taxon>Helotiales</taxon>
        <taxon>Dermateaceae</taxon>
        <taxon>Phlyctema</taxon>
    </lineage>
</organism>
<gene>
    <name evidence="2" type="ORF">PVAG01_11210</name>
</gene>
<dbReference type="Proteomes" id="UP001629113">
    <property type="component" value="Unassembled WGS sequence"/>
</dbReference>
<comment type="similarity">
    <text evidence="1">Belongs to the CoA-transferase III family.</text>
</comment>
<dbReference type="Gene3D" id="3.40.50.10540">
    <property type="entry name" value="Crotonobetainyl-coa:carnitine coa-transferase, domain 1"/>
    <property type="match status" value="1"/>
</dbReference>
<name>A0ABR4P1N0_9HELO</name>
<dbReference type="PANTHER" id="PTHR48229">
    <property type="entry name" value="CAIB/BAIF FAMILY ENZYME (AFU_ORTHOLOGUE AFUA_1G05360)-RELATED"/>
    <property type="match status" value="1"/>
</dbReference>
<evidence type="ECO:0000256" key="1">
    <source>
        <dbReference type="ARBA" id="ARBA00008383"/>
    </source>
</evidence>
<dbReference type="SUPFAM" id="SSF89796">
    <property type="entry name" value="CoA-transferase family III (CaiB/BaiF)"/>
    <property type="match status" value="2"/>
</dbReference>
<comment type="caution">
    <text evidence="2">The sequence shown here is derived from an EMBL/GenBank/DDBJ whole genome shotgun (WGS) entry which is preliminary data.</text>
</comment>
<dbReference type="InterPro" id="IPR023606">
    <property type="entry name" value="CoA-Trfase_III_dom_1_sf"/>
</dbReference>
<accession>A0ABR4P1N0</accession>
<evidence type="ECO:0000313" key="3">
    <source>
        <dbReference type="Proteomes" id="UP001629113"/>
    </source>
</evidence>
<protein>
    <submittedName>
        <fullName evidence="2">Uncharacterized protein</fullName>
    </submittedName>
</protein>
<dbReference type="Pfam" id="PF02515">
    <property type="entry name" value="CoA_transf_3"/>
    <property type="match status" value="1"/>
</dbReference>